<evidence type="ECO:0000313" key="3">
    <source>
        <dbReference type="Proteomes" id="UP001314200"/>
    </source>
</evidence>
<dbReference type="PANTHER" id="PTHR46565">
    <property type="entry name" value="COLD SHOCK DOMAIN PROTEIN 2"/>
    <property type="match status" value="1"/>
</dbReference>
<dbReference type="EMBL" id="CAUZLY010000003">
    <property type="protein sequence ID" value="CAK1233202.1"/>
    <property type="molecule type" value="Genomic_DNA"/>
</dbReference>
<dbReference type="PRINTS" id="PR00050">
    <property type="entry name" value="COLDSHOCK"/>
</dbReference>
<evidence type="ECO:0000259" key="1">
    <source>
        <dbReference type="PROSITE" id="PS51857"/>
    </source>
</evidence>
<reference evidence="2 3" key="1">
    <citation type="submission" date="2023-10" db="EMBL/GenBank/DDBJ databases">
        <authorList>
            <person name="Botero Cardona J."/>
        </authorList>
    </citation>
    <scope>NUCLEOTIDE SEQUENCE [LARGE SCALE GENOMIC DNA]</scope>
    <source>
        <strain evidence="2 3">R-82641</strain>
    </source>
</reference>
<dbReference type="InterPro" id="IPR002059">
    <property type="entry name" value="CSP_DNA-bd"/>
</dbReference>
<comment type="caution">
    <text evidence="2">The sequence shown here is derived from an EMBL/GenBank/DDBJ whole genome shotgun (WGS) entry which is preliminary data.</text>
</comment>
<accession>A0ABN9YN29</accession>
<sequence length="105" mass="12015">MTLVVFFCWQILVLILQKEDFYQAIQTVFCYNRAMKYGTVKIWQAERGYGYITPDQKGPDVYVHFNGIAGDGFKSLHQGQRVAYVLVQGKDAFQAAQVRVIDGKD</sequence>
<evidence type="ECO:0000313" key="2">
    <source>
        <dbReference type="EMBL" id="CAK1233202.1"/>
    </source>
</evidence>
<gene>
    <name evidence="2" type="ORF">R82641_BJNNKPBH_00401</name>
</gene>
<dbReference type="Gene3D" id="2.40.50.140">
    <property type="entry name" value="Nucleic acid-binding proteins"/>
    <property type="match status" value="1"/>
</dbReference>
<dbReference type="InterPro" id="IPR011129">
    <property type="entry name" value="CSD"/>
</dbReference>
<dbReference type="PANTHER" id="PTHR46565:SF20">
    <property type="entry name" value="COLD SHOCK DOMAIN-CONTAINING PROTEIN 4"/>
    <property type="match status" value="1"/>
</dbReference>
<feature type="domain" description="CSD" evidence="1">
    <location>
        <begin position="35"/>
        <end position="100"/>
    </location>
</feature>
<keyword evidence="3" id="KW-1185">Reference proteome</keyword>
<protein>
    <submittedName>
        <fullName evidence="2">CspA family (CspC)</fullName>
    </submittedName>
</protein>
<dbReference type="Pfam" id="PF00313">
    <property type="entry name" value="CSD"/>
    <property type="match status" value="1"/>
</dbReference>
<dbReference type="InterPro" id="IPR012340">
    <property type="entry name" value="NA-bd_OB-fold"/>
</dbReference>
<name>A0ABN9YN29_9LACO</name>
<dbReference type="Proteomes" id="UP001314200">
    <property type="component" value="Unassembled WGS sequence"/>
</dbReference>
<organism evidence="2 3">
    <name type="scientific">Fructobacillus cardui</name>
    <dbReference type="NCBI Taxonomy" id="2893170"/>
    <lineage>
        <taxon>Bacteria</taxon>
        <taxon>Bacillati</taxon>
        <taxon>Bacillota</taxon>
        <taxon>Bacilli</taxon>
        <taxon>Lactobacillales</taxon>
        <taxon>Lactobacillaceae</taxon>
        <taxon>Fructobacillus</taxon>
    </lineage>
</organism>
<dbReference type="SMART" id="SM00357">
    <property type="entry name" value="CSP"/>
    <property type="match status" value="1"/>
</dbReference>
<proteinExistence type="predicted"/>
<dbReference type="PROSITE" id="PS51857">
    <property type="entry name" value="CSD_2"/>
    <property type="match status" value="1"/>
</dbReference>
<dbReference type="SUPFAM" id="SSF50249">
    <property type="entry name" value="Nucleic acid-binding proteins"/>
    <property type="match status" value="1"/>
</dbReference>